<feature type="compositionally biased region" description="Basic and acidic residues" evidence="1">
    <location>
        <begin position="166"/>
        <end position="186"/>
    </location>
</feature>
<feature type="region of interest" description="Disordered" evidence="1">
    <location>
        <begin position="166"/>
        <end position="193"/>
    </location>
</feature>
<evidence type="ECO:0000313" key="2">
    <source>
        <dbReference type="EMBL" id="KAF3600612.1"/>
    </source>
</evidence>
<reference evidence="2" key="1">
    <citation type="submission" date="2019-12" db="EMBL/GenBank/DDBJ databases">
        <title>Genome sequencing and annotation of Brassica cretica.</title>
        <authorList>
            <person name="Studholme D.J."/>
            <person name="Sarris P."/>
        </authorList>
    </citation>
    <scope>NUCLEOTIDE SEQUENCE</scope>
    <source>
        <strain evidence="2">PFS-109/04</strain>
        <tissue evidence="2">Leaf</tissue>
    </source>
</reference>
<proteinExistence type="predicted"/>
<comment type="caution">
    <text evidence="2">The sequence shown here is derived from an EMBL/GenBank/DDBJ whole genome shotgun (WGS) entry which is preliminary data.</text>
</comment>
<evidence type="ECO:0000256" key="1">
    <source>
        <dbReference type="SAM" id="MobiDB-lite"/>
    </source>
</evidence>
<sequence>MPVLRRTPSLHRLHQTLPTSLQIPIKSNRRRDRAFIFPIEIRQTPNGNLRKRSRSRVYGDGQIEAELREREEKEQMASLGVFSSSGSISTDHGDNGGVVFFNGKSERITRHLTEAPILPLPCIYICVPTPPTFFPTKTDFLFFLVYPVEEEGDTSPTRCLIAQRSMDTRQGTDHHLPPEPEVRHDGAPSAEMN</sequence>
<evidence type="ECO:0000313" key="3">
    <source>
        <dbReference type="Proteomes" id="UP000712600"/>
    </source>
</evidence>
<dbReference type="Proteomes" id="UP000712600">
    <property type="component" value="Unassembled WGS sequence"/>
</dbReference>
<organism evidence="2 3">
    <name type="scientific">Brassica cretica</name>
    <name type="common">Mustard</name>
    <dbReference type="NCBI Taxonomy" id="69181"/>
    <lineage>
        <taxon>Eukaryota</taxon>
        <taxon>Viridiplantae</taxon>
        <taxon>Streptophyta</taxon>
        <taxon>Embryophyta</taxon>
        <taxon>Tracheophyta</taxon>
        <taxon>Spermatophyta</taxon>
        <taxon>Magnoliopsida</taxon>
        <taxon>eudicotyledons</taxon>
        <taxon>Gunneridae</taxon>
        <taxon>Pentapetalae</taxon>
        <taxon>rosids</taxon>
        <taxon>malvids</taxon>
        <taxon>Brassicales</taxon>
        <taxon>Brassicaceae</taxon>
        <taxon>Brassiceae</taxon>
        <taxon>Brassica</taxon>
    </lineage>
</organism>
<dbReference type="EMBL" id="QGKX02000004">
    <property type="protein sequence ID" value="KAF3600612.1"/>
    <property type="molecule type" value="Genomic_DNA"/>
</dbReference>
<protein>
    <submittedName>
        <fullName evidence="2">Uncharacterized protein</fullName>
    </submittedName>
</protein>
<gene>
    <name evidence="2" type="ORF">F2Q69_00033033</name>
</gene>
<accession>A0A8S9SFV1</accession>
<name>A0A8S9SFV1_BRACR</name>
<dbReference type="AlphaFoldDB" id="A0A8S9SFV1"/>